<evidence type="ECO:0000313" key="3">
    <source>
        <dbReference type="EMBL" id="EPS57397.1"/>
    </source>
</evidence>
<name>S8DDJ7_9LAMI</name>
<evidence type="ECO:0000256" key="1">
    <source>
        <dbReference type="SAM" id="MobiDB-lite"/>
    </source>
</evidence>
<dbReference type="SUPFAM" id="SSF52402">
    <property type="entry name" value="Adenine nucleotide alpha hydrolases-like"/>
    <property type="match status" value="1"/>
</dbReference>
<accession>S8DDJ7</accession>
<dbReference type="EMBL" id="AUSU01010274">
    <property type="protein sequence ID" value="EPS57397.1"/>
    <property type="molecule type" value="Genomic_DNA"/>
</dbReference>
<reference evidence="3 4" key="1">
    <citation type="journal article" date="2013" name="BMC Genomics">
        <title>The miniature genome of a carnivorous plant Genlisea aurea contains a low number of genes and short non-coding sequences.</title>
        <authorList>
            <person name="Leushkin E.V."/>
            <person name="Sutormin R.A."/>
            <person name="Nabieva E.R."/>
            <person name="Penin A.A."/>
            <person name="Kondrashov A.S."/>
            <person name="Logacheva M.D."/>
        </authorList>
    </citation>
    <scope>NUCLEOTIDE SEQUENCE [LARGE SCALE GENOMIC DNA]</scope>
</reference>
<proteinExistence type="predicted"/>
<dbReference type="InterPro" id="IPR014729">
    <property type="entry name" value="Rossmann-like_a/b/a_fold"/>
</dbReference>
<organism evidence="3 4">
    <name type="scientific">Genlisea aurea</name>
    <dbReference type="NCBI Taxonomy" id="192259"/>
    <lineage>
        <taxon>Eukaryota</taxon>
        <taxon>Viridiplantae</taxon>
        <taxon>Streptophyta</taxon>
        <taxon>Embryophyta</taxon>
        <taxon>Tracheophyta</taxon>
        <taxon>Spermatophyta</taxon>
        <taxon>Magnoliopsida</taxon>
        <taxon>eudicotyledons</taxon>
        <taxon>Gunneridae</taxon>
        <taxon>Pentapetalae</taxon>
        <taxon>asterids</taxon>
        <taxon>lamiids</taxon>
        <taxon>Lamiales</taxon>
        <taxon>Lentibulariaceae</taxon>
        <taxon>Genlisea</taxon>
    </lineage>
</organism>
<dbReference type="Pfam" id="PF00582">
    <property type="entry name" value="Usp"/>
    <property type="match status" value="1"/>
</dbReference>
<sequence length="185" mass="20741">MGQYRPMLDVKTRGKRKGRGGKQRMPSDRKIGVGIDFSETSKAALQWSIDNLADGGDTFYILHVKKHQDSSHELCFHGGSPLIPLSEFREPEVMRNYDVPIDIEILDMLDTASRQKEITVVVKVYWGDPREKIVEAVEDLNLDSLVIGNRGLSTIKRILLGSVTNYVMEHASCPVTIVKSSSWPA</sequence>
<dbReference type="PANTHER" id="PTHR46100">
    <property type="entry name" value="IMP2'P"/>
    <property type="match status" value="1"/>
</dbReference>
<dbReference type="PRINTS" id="PR01438">
    <property type="entry name" value="UNVRSLSTRESS"/>
</dbReference>
<feature type="compositionally biased region" description="Basic residues" evidence="1">
    <location>
        <begin position="13"/>
        <end position="22"/>
    </location>
</feature>
<dbReference type="InterPro" id="IPR006016">
    <property type="entry name" value="UspA"/>
</dbReference>
<dbReference type="OrthoDB" id="843225at2759"/>
<feature type="domain" description="UspA" evidence="2">
    <location>
        <begin position="29"/>
        <end position="179"/>
    </location>
</feature>
<protein>
    <recommendedName>
        <fullName evidence="2">UspA domain-containing protein</fullName>
    </recommendedName>
</protein>
<dbReference type="PANTHER" id="PTHR46100:SF2">
    <property type="entry name" value="OS05G0453700 PROTEIN"/>
    <property type="match status" value="1"/>
</dbReference>
<gene>
    <name evidence="3" type="ORF">M569_17421</name>
</gene>
<dbReference type="AlphaFoldDB" id="S8DDJ7"/>
<comment type="caution">
    <text evidence="3">The sequence shown here is derived from an EMBL/GenBank/DDBJ whole genome shotgun (WGS) entry which is preliminary data.</text>
</comment>
<evidence type="ECO:0000259" key="2">
    <source>
        <dbReference type="Pfam" id="PF00582"/>
    </source>
</evidence>
<feature type="region of interest" description="Disordered" evidence="1">
    <location>
        <begin position="1"/>
        <end position="29"/>
    </location>
</feature>
<dbReference type="Gene3D" id="3.40.50.620">
    <property type="entry name" value="HUPs"/>
    <property type="match status" value="1"/>
</dbReference>
<evidence type="ECO:0000313" key="4">
    <source>
        <dbReference type="Proteomes" id="UP000015453"/>
    </source>
</evidence>
<dbReference type="FunFam" id="3.40.50.620:FF:000206">
    <property type="entry name" value="Universal stress protein family protein"/>
    <property type="match status" value="1"/>
</dbReference>
<dbReference type="Proteomes" id="UP000015453">
    <property type="component" value="Unassembled WGS sequence"/>
</dbReference>
<keyword evidence="4" id="KW-1185">Reference proteome</keyword>
<dbReference type="CDD" id="cd23659">
    <property type="entry name" value="USP_At3g01520-like"/>
    <property type="match status" value="1"/>
</dbReference>
<dbReference type="InterPro" id="IPR006015">
    <property type="entry name" value="Universal_stress_UspA"/>
</dbReference>